<protein>
    <submittedName>
        <fullName evidence="1">Uncharacterized protein</fullName>
    </submittedName>
</protein>
<sequence>MPQPTRTITLDVSALSAVDLKNLAHVAGRAAGSTAIGTSAVAALGQLARDAARLAREVTA</sequence>
<organism evidence="1 2">
    <name type="scientific">Actinoplanes teichomyceticus</name>
    <dbReference type="NCBI Taxonomy" id="1867"/>
    <lineage>
        <taxon>Bacteria</taxon>
        <taxon>Bacillati</taxon>
        <taxon>Actinomycetota</taxon>
        <taxon>Actinomycetes</taxon>
        <taxon>Micromonosporales</taxon>
        <taxon>Micromonosporaceae</taxon>
        <taxon>Actinoplanes</taxon>
    </lineage>
</organism>
<dbReference type="EMBL" id="VIWY01000002">
    <property type="protein sequence ID" value="TWG23580.1"/>
    <property type="molecule type" value="Genomic_DNA"/>
</dbReference>
<reference evidence="1 2" key="1">
    <citation type="submission" date="2019-06" db="EMBL/GenBank/DDBJ databases">
        <title>Sequencing the genomes of 1000 actinobacteria strains.</title>
        <authorList>
            <person name="Klenk H.-P."/>
        </authorList>
    </citation>
    <scope>NUCLEOTIDE SEQUENCE [LARGE SCALE GENOMIC DNA]</scope>
    <source>
        <strain evidence="1 2">DSM 43866</strain>
    </source>
</reference>
<proteinExistence type="predicted"/>
<gene>
    <name evidence="1" type="ORF">FHX34_102129</name>
</gene>
<evidence type="ECO:0000313" key="1">
    <source>
        <dbReference type="EMBL" id="TWG23580.1"/>
    </source>
</evidence>
<comment type="caution">
    <text evidence="1">The sequence shown here is derived from an EMBL/GenBank/DDBJ whole genome shotgun (WGS) entry which is preliminary data.</text>
</comment>
<keyword evidence="2" id="KW-1185">Reference proteome</keyword>
<dbReference type="Proteomes" id="UP000320239">
    <property type="component" value="Unassembled WGS sequence"/>
</dbReference>
<accession>A0A561WIE6</accession>
<dbReference type="AlphaFoldDB" id="A0A561WIE6"/>
<evidence type="ECO:0000313" key="2">
    <source>
        <dbReference type="Proteomes" id="UP000320239"/>
    </source>
</evidence>
<name>A0A561WIE6_ACTTI</name>